<dbReference type="InterPro" id="IPR030807">
    <property type="entry name" value="Methyltran_NanM"/>
</dbReference>
<evidence type="ECO:0000313" key="1">
    <source>
        <dbReference type="EMBL" id="EAT59829.1"/>
    </source>
</evidence>
<keyword evidence="2" id="KW-1185">Reference proteome</keyword>
<evidence type="ECO:0008006" key="3">
    <source>
        <dbReference type="Google" id="ProtNLM"/>
    </source>
</evidence>
<dbReference type="SUPFAM" id="SSF53335">
    <property type="entry name" value="S-adenosyl-L-methionine-dependent methyltransferases"/>
    <property type="match status" value="1"/>
</dbReference>
<comment type="caution">
    <text evidence="1">The sequence shown here is derived from an EMBL/GenBank/DDBJ whole genome shotgun (WGS) entry which is preliminary data.</text>
</comment>
<sequence>MSKDVREYPELSLAREDMLSQSDLYRPSVFWDEASSRIVSELCSYGIERFRSLPTTLGFFVPTYGLPGSGFTEQQVEYVQDSFRQKFPGAVKPQLALDQFFSGYSWALGDYRVLTASDDKTQRPYLHTFSESSAGEPSEQFQFDGRQFSRSALNYLLGLALLKKHLGGEVPSTVLEIGGGFGTLGEILGSAGIKDLHYIDIDIPPTSFVAQHYLSEVFGKENVATYAQTAKQESIEISSLPPASVLCSWQIEKLRGKIDLFVNFISFQEMEPHIVKNYLGHVSRLGARWILLRNMREGKQLRKDHGVGVEIPILSEDYIAMLPGYEVVERNVVPFGYQTVDGFHSELLLLKSTNPVV</sequence>
<dbReference type="NCBIfam" id="TIGR04371">
    <property type="entry name" value="methyltran_NanM"/>
    <property type="match status" value="1"/>
</dbReference>
<dbReference type="AlphaFoldDB" id="Q0YTS2"/>
<accession>Q0YTS2</accession>
<organism evidence="1 2">
    <name type="scientific">Chlorobium ferrooxidans DSM 13031</name>
    <dbReference type="NCBI Taxonomy" id="377431"/>
    <lineage>
        <taxon>Bacteria</taxon>
        <taxon>Pseudomonadati</taxon>
        <taxon>Chlorobiota</taxon>
        <taxon>Chlorobiia</taxon>
        <taxon>Chlorobiales</taxon>
        <taxon>Chlorobiaceae</taxon>
        <taxon>Chlorobium/Pelodictyon group</taxon>
        <taxon>Chlorobium</taxon>
    </lineage>
</organism>
<name>Q0YTS2_9CHLB</name>
<protein>
    <recommendedName>
        <fullName evidence="3">Sugar O-methyltransferase</fullName>
    </recommendedName>
</protein>
<evidence type="ECO:0000313" key="2">
    <source>
        <dbReference type="Proteomes" id="UP000004162"/>
    </source>
</evidence>
<dbReference type="RefSeq" id="WP_006365607.1">
    <property type="nucleotide sequence ID" value="NZ_AASE01000002.1"/>
</dbReference>
<proteinExistence type="predicted"/>
<reference evidence="1 2" key="1">
    <citation type="submission" date="2006-07" db="EMBL/GenBank/DDBJ databases">
        <title>Annotation of the draft genome assembly of Chlorobium ferroxidans DSM 13031.</title>
        <authorList>
            <consortium name="US DOE Joint Genome Institute (JGI-ORNL)"/>
            <person name="Larimer F."/>
            <person name="Land M."/>
            <person name="Hauser L."/>
        </authorList>
    </citation>
    <scope>NUCLEOTIDE SEQUENCE [LARGE SCALE GENOMIC DNA]</scope>
    <source>
        <strain evidence="1 2">DSM 13031</strain>
    </source>
</reference>
<dbReference type="Proteomes" id="UP000004162">
    <property type="component" value="Unassembled WGS sequence"/>
</dbReference>
<reference evidence="1 2" key="2">
    <citation type="submission" date="2006-07" db="EMBL/GenBank/DDBJ databases">
        <title>Sequencing of the draft genome and assembly of Chlorobium ferroxidans DSM 13031.</title>
        <authorList>
            <consortium name="US DOE Joint Genome Institute (JGI-PGF)"/>
            <person name="Copeland A."/>
            <person name="Lucas S."/>
            <person name="Lapidus A."/>
            <person name="Barry K."/>
            <person name="Glavina del Rio T."/>
            <person name="Dalin E."/>
            <person name="Tice H."/>
            <person name="Bruce D."/>
            <person name="Pitluck S."/>
            <person name="Richardson P."/>
        </authorList>
    </citation>
    <scope>NUCLEOTIDE SEQUENCE [LARGE SCALE GENOMIC DNA]</scope>
    <source>
        <strain evidence="1 2">DSM 13031</strain>
    </source>
</reference>
<dbReference type="InterPro" id="IPR029063">
    <property type="entry name" value="SAM-dependent_MTases_sf"/>
</dbReference>
<dbReference type="EMBL" id="AASE01000002">
    <property type="protein sequence ID" value="EAT59829.1"/>
    <property type="molecule type" value="Genomic_DNA"/>
</dbReference>
<gene>
    <name evidence="1" type="ORF">CferDRAFT_1836</name>
</gene>